<dbReference type="InterPro" id="IPR011990">
    <property type="entry name" value="TPR-like_helical_dom_sf"/>
</dbReference>
<evidence type="ECO:0000313" key="4">
    <source>
        <dbReference type="Proteomes" id="UP000523545"/>
    </source>
</evidence>
<accession>A0A7Z0BE65</accession>
<dbReference type="Proteomes" id="UP000523545">
    <property type="component" value="Unassembled WGS sequence"/>
</dbReference>
<proteinExistence type="predicted"/>
<dbReference type="EMBL" id="JACCHK010000001">
    <property type="protein sequence ID" value="NYH42057.1"/>
    <property type="molecule type" value="Genomic_DNA"/>
</dbReference>
<evidence type="ECO:0000259" key="2">
    <source>
        <dbReference type="Pfam" id="PF24883"/>
    </source>
</evidence>
<keyword evidence="1" id="KW-0677">Repeat</keyword>
<dbReference type="Pfam" id="PF24883">
    <property type="entry name" value="NPHP3_N"/>
    <property type="match status" value="1"/>
</dbReference>
<sequence>MDMAPDWENSTGVRLEADHARGIQVGANNRQYNSFGYVPPVVRSAYVEQVRRIVPPDLKGRDAELAELEAFCTGDSDYRYSWWRAPAWAGKSALMSWFVLHPPAGVRVVSFFVTARHHQQNDRKAFLDNALEQLADLLEHRGLPVGMTESTQEAHLLNMLSSAAAACQAADERLILLVDGLDEDRGVTGRPDSYSIAATLPRHPPTGLRVVVSSRPDPPLPPDVSSDHPLRVRCLVRELGHSAHAEVVRADAERELKRIVQADGTERVILGLITAASSGLSVADLAELADEDQWLVEDYLTSFTGRTFSRAGDSYVLAHEELQSTAMKLLGPSRLRDYRQRLHEWADRYREQGWPADTPEYLLLGYFRMLSDQGDHTRMVQQATDAGRHDRMLDYTGGDAVALDEVALAEEALSATGDCDLVTLCRLVLHRADLERRNSHIPLDLPRLWVAVGNVTRAEALVRSISEDGGMRGGALSLLAPKMAAAGHHAHAERLVGLIPPRVFIAEDEPGKAISEVARCIAEGGEIERALRVARTAPAPFWQSRALAGVAIGVARAGVGLAEAEELAWQIPMPYWRGQALGALAQEAARRGEPGLADRLADSAVAEVDAMTNSGDKSLLYGYLADGLNRSGRPERVRRLADHAIREAARVHEPRQRIDALTKLGPRLAAIVDRADLASLASLADAALTDVRNKEDASPDYVLTRHVAAIGSAWYVAGDPQRAAAIVSSIAKKSEQAKAMREVIGSAAAAGDLDYARHLADSLPDAGDRDRAYGGIIGRAAEEADDNYLAGLIDAIVGPRELAAALTSLGYRLARHGDRQTAADLAGRAETISRSITDSLTELELLVPLVLALVTLGDLECARKAARRATLLYQTDQKTDPKISNLEKLARGAALAEDLETAVEVAGLIDDPHRRAAMLIELASSAEGSDKLRLAIGPLAATEEAVKTVRSLPQRTMQKVLAAWWVLGEDERAESLANWMADNEDANKSPSSITTPVIWPTFSSTTGRETSHAAQARDEGLAEAVDAVAQAGNFTRAETLVNLIVDAYRQAEARTRLVVALARAGHGDRADALARTGGTSYQRGQSLQQLAEVFVDQGAVGAAELVIRSIEDGFSQARASIAAARKIEPSRAKPFLVSPIRHRRLSEILDLLAMVCPAAVEAIADHMLGDRTARAGSHPGEHHGE</sequence>
<dbReference type="Gene3D" id="1.25.40.10">
    <property type="entry name" value="Tetratricopeptide repeat domain"/>
    <property type="match status" value="3"/>
</dbReference>
<evidence type="ECO:0000256" key="1">
    <source>
        <dbReference type="ARBA" id="ARBA00022737"/>
    </source>
</evidence>
<gene>
    <name evidence="3" type="ORF">HNR22_001784</name>
</gene>
<comment type="caution">
    <text evidence="3">The sequence shown here is derived from an EMBL/GenBank/DDBJ whole genome shotgun (WGS) entry which is preliminary data.</text>
</comment>
<organism evidence="3 4">
    <name type="scientific">Micromonospora jinlongensis</name>
    <dbReference type="NCBI Taxonomy" id="1287877"/>
    <lineage>
        <taxon>Bacteria</taxon>
        <taxon>Bacillati</taxon>
        <taxon>Actinomycetota</taxon>
        <taxon>Actinomycetes</taxon>
        <taxon>Micromonosporales</taxon>
        <taxon>Micromonosporaceae</taxon>
        <taxon>Micromonospora</taxon>
    </lineage>
</organism>
<dbReference type="AlphaFoldDB" id="A0A7Z0BE65"/>
<dbReference type="RefSeq" id="WP_179779948.1">
    <property type="nucleotide sequence ID" value="NZ_JACCHK010000001.1"/>
</dbReference>
<dbReference type="InterPro" id="IPR056884">
    <property type="entry name" value="NPHP3-like_N"/>
</dbReference>
<protein>
    <recommendedName>
        <fullName evidence="2">Nephrocystin 3-like N-terminal domain-containing protein</fullName>
    </recommendedName>
</protein>
<name>A0A7Z0BE65_9ACTN</name>
<keyword evidence="4" id="KW-1185">Reference proteome</keyword>
<feature type="domain" description="Nephrocystin 3-like N-terminal" evidence="2">
    <location>
        <begin position="69"/>
        <end position="215"/>
    </location>
</feature>
<reference evidence="3 4" key="1">
    <citation type="submission" date="2020-07" db="EMBL/GenBank/DDBJ databases">
        <title>Sequencing the genomes of 1000 actinobacteria strains.</title>
        <authorList>
            <person name="Klenk H.-P."/>
        </authorList>
    </citation>
    <scope>NUCLEOTIDE SEQUENCE [LARGE SCALE GENOMIC DNA]</scope>
    <source>
        <strain evidence="3 4">DSM 45876</strain>
    </source>
</reference>
<evidence type="ECO:0000313" key="3">
    <source>
        <dbReference type="EMBL" id="NYH42057.1"/>
    </source>
</evidence>